<gene>
    <name evidence="1" type="ORF">LCGC14_2634280</name>
</gene>
<comment type="caution">
    <text evidence="1">The sequence shown here is derived from an EMBL/GenBank/DDBJ whole genome shotgun (WGS) entry which is preliminary data.</text>
</comment>
<dbReference type="AlphaFoldDB" id="A0A0F8ZZI1"/>
<feature type="non-terminal residue" evidence="1">
    <location>
        <position position="26"/>
    </location>
</feature>
<protein>
    <submittedName>
        <fullName evidence="1">Uncharacterized protein</fullName>
    </submittedName>
</protein>
<sequence>MTEIDWSDFDGDAESTCYCGCGAVYR</sequence>
<name>A0A0F8ZZI1_9ZZZZ</name>
<proteinExistence type="predicted"/>
<accession>A0A0F8ZZI1</accession>
<organism evidence="1">
    <name type="scientific">marine sediment metagenome</name>
    <dbReference type="NCBI Taxonomy" id="412755"/>
    <lineage>
        <taxon>unclassified sequences</taxon>
        <taxon>metagenomes</taxon>
        <taxon>ecological metagenomes</taxon>
    </lineage>
</organism>
<evidence type="ECO:0000313" key="1">
    <source>
        <dbReference type="EMBL" id="KKK99288.1"/>
    </source>
</evidence>
<reference evidence="1" key="1">
    <citation type="journal article" date="2015" name="Nature">
        <title>Complex archaea that bridge the gap between prokaryotes and eukaryotes.</title>
        <authorList>
            <person name="Spang A."/>
            <person name="Saw J.H."/>
            <person name="Jorgensen S.L."/>
            <person name="Zaremba-Niedzwiedzka K."/>
            <person name="Martijn J."/>
            <person name="Lind A.E."/>
            <person name="van Eijk R."/>
            <person name="Schleper C."/>
            <person name="Guy L."/>
            <person name="Ettema T.J."/>
        </authorList>
    </citation>
    <scope>NUCLEOTIDE SEQUENCE</scope>
</reference>
<dbReference type="EMBL" id="LAZR01045268">
    <property type="protein sequence ID" value="KKK99288.1"/>
    <property type="molecule type" value="Genomic_DNA"/>
</dbReference>